<dbReference type="GeneID" id="27364653"/>
<evidence type="ECO:0000256" key="6">
    <source>
        <dbReference type="ARBA" id="ARBA00022670"/>
    </source>
</evidence>
<feature type="binding site" evidence="13">
    <location>
        <position position="576"/>
    </location>
    <ligand>
        <name>Zn(2+)</name>
        <dbReference type="ChEBI" id="CHEBI:29105"/>
        <note>catalytic</note>
    </ligand>
</feature>
<feature type="active site" evidence="12">
    <location>
        <position position="519"/>
    </location>
</feature>
<dbReference type="GO" id="GO:0005737">
    <property type="term" value="C:cytoplasm"/>
    <property type="evidence" value="ECO:0007669"/>
    <property type="project" value="UniProtKB-SubCell"/>
</dbReference>
<dbReference type="InterPro" id="IPR005317">
    <property type="entry name" value="Dipeptidyl-peptase3"/>
</dbReference>
<evidence type="ECO:0000256" key="10">
    <source>
        <dbReference type="ARBA" id="ARBA00023049"/>
    </source>
</evidence>
<keyword evidence="7 11" id="KW-0479">Metal-binding</keyword>
<feature type="binding site" evidence="13">
    <location>
        <position position="523"/>
    </location>
    <ligand>
        <name>Zn(2+)</name>
        <dbReference type="ChEBI" id="CHEBI:29105"/>
        <note>catalytic</note>
    </ligand>
</feature>
<dbReference type="OrthoDB" id="4694525at2759"/>
<keyword evidence="5 11" id="KW-0963">Cytoplasm</keyword>
<keyword evidence="16" id="KW-1185">Reference proteome</keyword>
<dbReference type="PANTHER" id="PTHR23422">
    <property type="entry name" value="DIPEPTIDYL PEPTIDASE III-RELATED"/>
    <property type="match status" value="1"/>
</dbReference>
<keyword evidence="10 11" id="KW-0482">Metalloprotease</keyword>
<feature type="region of interest" description="Disordered" evidence="14">
    <location>
        <begin position="24"/>
        <end position="43"/>
    </location>
</feature>
<dbReference type="MEROPS" id="M49.006"/>
<comment type="similarity">
    <text evidence="3 11">Belongs to the peptidase M49 family.</text>
</comment>
<dbReference type="Pfam" id="PF03571">
    <property type="entry name" value="Peptidase_M49"/>
    <property type="match status" value="1"/>
</dbReference>
<evidence type="ECO:0000256" key="12">
    <source>
        <dbReference type="PIRSR" id="PIRSR007828-1"/>
    </source>
</evidence>
<accession>M7WW93</accession>
<dbReference type="GO" id="GO:0008239">
    <property type="term" value="F:dipeptidyl-peptidase activity"/>
    <property type="evidence" value="ECO:0007669"/>
    <property type="project" value="UniProtKB-UniRule"/>
</dbReference>
<name>M7WW93_RHOT1</name>
<dbReference type="EC" id="3.4.14.4" evidence="11"/>
<feature type="binding site" evidence="13">
    <location>
        <position position="518"/>
    </location>
    <ligand>
        <name>Zn(2+)</name>
        <dbReference type="ChEBI" id="CHEBI:29105"/>
        <note>catalytic</note>
    </ligand>
</feature>
<evidence type="ECO:0000256" key="13">
    <source>
        <dbReference type="PIRSR" id="PIRSR007828-2"/>
    </source>
</evidence>
<evidence type="ECO:0000256" key="7">
    <source>
        <dbReference type="ARBA" id="ARBA00022723"/>
    </source>
</evidence>
<sequence>MLRAASRLGTHSSYRTLATAAGYAPRTRAPPPHTTLIAPGPRTHSNAYATISKPTDDAMTTQVDKSRYLADSNPPVCSLRIADSFKALTREEKLYAHYISQASWAGGRIIQRQTTPTAERLCDLVIATFSAAKGKAADLEALKAKSGVSDEDWNELLAYSAQVLSNLSNMRSFGATKFIPRVSEQSFEAVVKASQRSDVALPLWQELKEEIYSLSPEASLSIGKPSAGHVSAYYPSSPAPSDAQVDEVQALCDAAGISTANTRLSRVSDTELVLLVASISALPSHYPKSLKSEKLGFEVRLQAGDYADALAKVDAALAQAGQYAANDNQREMLKHYAKSFETGNIEAHKEGSRSWVKDVGPVVESYIGFIEDYVDPFGARAEWEGFTAIVNKAESAKFDTLVQGAAEHLKTLPWPKEYEVDVFKRPDFTALEILSFATSGIPAGINIPNCESSNLFLGLIRLFSNYDIRESLGFKNVSLINVLSAKAPGEPCTFIYPDEVEQYRAWEDKAFSVQVANHELLGHGSGKLFQQRADGSRNFDPEKTINPLTGEPIESWYMPGETYGSKVGPVSSSMEECRAEAVALYLASNADIATIFGHDTKEAQEDLVYYTFLVMMRAGVRALEFYDPTTKKHGQAHMQARLGIAQWLISHDIARVEFVHDDSGNLVDAFARVDRKAALERGKEVMGQLLVEIQVRKSTGDGPGATKFYTELTAPSAEWVDKLRPLVLAKKLPRKVFVQPNTVVNPSTGDVELVEYPTTPEGVVQSFIERDL</sequence>
<dbReference type="RefSeq" id="XP_016273480.1">
    <property type="nucleotide sequence ID" value="XM_016414324.1"/>
</dbReference>
<dbReference type="GO" id="GO:0008235">
    <property type="term" value="F:metalloexopeptidase activity"/>
    <property type="evidence" value="ECO:0007669"/>
    <property type="project" value="InterPro"/>
</dbReference>
<comment type="catalytic activity">
    <reaction evidence="1 11">
        <text>Release of an N-terminal dipeptide from a peptide comprising four or more residues, with broad specificity. Also acts on dipeptidyl 2-naphthylamides.</text>
        <dbReference type="EC" id="3.4.14.4"/>
    </reaction>
</comment>
<dbReference type="HOGENOM" id="CLU_011977_1_0_1"/>
<dbReference type="FunFam" id="3.30.540.30:FF:000002">
    <property type="entry name" value="Dipeptidyl peptidase 3"/>
    <property type="match status" value="1"/>
</dbReference>
<evidence type="ECO:0000256" key="5">
    <source>
        <dbReference type="ARBA" id="ARBA00022490"/>
    </source>
</evidence>
<dbReference type="PIRSF" id="PIRSF007828">
    <property type="entry name" value="Dipeptidyl-peptidase_III"/>
    <property type="match status" value="1"/>
</dbReference>
<evidence type="ECO:0000256" key="3">
    <source>
        <dbReference type="ARBA" id="ARBA00010200"/>
    </source>
</evidence>
<reference evidence="15 16" key="1">
    <citation type="journal article" date="2012" name="Nat. Commun.">
        <title>A multi-omic map of the lipid-producing yeast Rhodosporidium toruloides.</title>
        <authorList>
            <person name="Zhu Z."/>
            <person name="Zhang S."/>
            <person name="Liu H."/>
            <person name="Shen H."/>
            <person name="Lin X."/>
            <person name="Yang F."/>
            <person name="Zhou Y.J."/>
            <person name="Jin G."/>
            <person name="Ye M."/>
            <person name="Zou H."/>
            <person name="Zou H."/>
            <person name="Zhao Z.K."/>
        </authorList>
    </citation>
    <scope>NUCLEOTIDE SEQUENCE [LARGE SCALE GENOMIC DNA]</scope>
    <source>
        <strain evidence="15 16">NP11</strain>
    </source>
</reference>
<dbReference type="PANTHER" id="PTHR23422:SF11">
    <property type="entry name" value="DIPEPTIDYL PEPTIDASE 3"/>
    <property type="match status" value="1"/>
</dbReference>
<keyword evidence="6 11" id="KW-0645">Protease</keyword>
<dbReference type="eggNOG" id="KOG3675">
    <property type="taxonomic scope" value="Eukaryota"/>
</dbReference>
<comment type="subcellular location">
    <subcellularLocation>
        <location evidence="2">Cytoplasm</location>
    </subcellularLocation>
</comment>
<organism evidence="15 16">
    <name type="scientific">Rhodotorula toruloides (strain NP11)</name>
    <name type="common">Yeast</name>
    <name type="synonym">Rhodosporidium toruloides</name>
    <dbReference type="NCBI Taxonomy" id="1130832"/>
    <lineage>
        <taxon>Eukaryota</taxon>
        <taxon>Fungi</taxon>
        <taxon>Dikarya</taxon>
        <taxon>Basidiomycota</taxon>
        <taxon>Pucciniomycotina</taxon>
        <taxon>Microbotryomycetes</taxon>
        <taxon>Sporidiobolales</taxon>
        <taxon>Sporidiobolaceae</taxon>
        <taxon>Rhodotorula</taxon>
    </lineage>
</organism>
<dbReference type="GO" id="GO:0006508">
    <property type="term" value="P:proteolysis"/>
    <property type="evidence" value="ECO:0007669"/>
    <property type="project" value="UniProtKB-KW"/>
</dbReference>
<evidence type="ECO:0000313" key="16">
    <source>
        <dbReference type="Proteomes" id="UP000016926"/>
    </source>
</evidence>
<keyword evidence="4 11" id="KW-0031">Aminopeptidase</keyword>
<dbReference type="EMBL" id="KB722651">
    <property type="protein sequence ID" value="EMS22361.1"/>
    <property type="molecule type" value="Genomic_DNA"/>
</dbReference>
<evidence type="ECO:0000256" key="9">
    <source>
        <dbReference type="ARBA" id="ARBA00022833"/>
    </source>
</evidence>
<proteinExistence type="inferred from homology"/>
<dbReference type="InterPro" id="IPR039461">
    <property type="entry name" value="Peptidase_M49"/>
</dbReference>
<evidence type="ECO:0000256" key="8">
    <source>
        <dbReference type="ARBA" id="ARBA00022801"/>
    </source>
</evidence>
<keyword evidence="9 11" id="KW-0862">Zinc</keyword>
<gene>
    <name evidence="15" type="ORF">RHTO_00640</name>
</gene>
<dbReference type="Gene3D" id="3.30.540.30">
    <property type="match status" value="3"/>
</dbReference>
<evidence type="ECO:0000256" key="14">
    <source>
        <dbReference type="SAM" id="MobiDB-lite"/>
    </source>
</evidence>
<protein>
    <recommendedName>
        <fullName evidence="11">Dipeptidyl peptidase 3</fullName>
        <ecNumber evidence="11">3.4.14.4</ecNumber>
    </recommendedName>
    <alternativeName>
        <fullName evidence="11">Dipeptidyl aminopeptidase III</fullName>
    </alternativeName>
    <alternativeName>
        <fullName evidence="11">Dipeptidyl peptidase III</fullName>
    </alternativeName>
</protein>
<evidence type="ECO:0000256" key="1">
    <source>
        <dbReference type="ARBA" id="ARBA00001336"/>
    </source>
</evidence>
<dbReference type="GO" id="GO:0046872">
    <property type="term" value="F:metal ion binding"/>
    <property type="evidence" value="ECO:0007669"/>
    <property type="project" value="UniProtKB-KW"/>
</dbReference>
<evidence type="ECO:0000256" key="2">
    <source>
        <dbReference type="ARBA" id="ARBA00004496"/>
    </source>
</evidence>
<evidence type="ECO:0000313" key="15">
    <source>
        <dbReference type="EMBL" id="EMS22361.1"/>
    </source>
</evidence>
<evidence type="ECO:0000256" key="11">
    <source>
        <dbReference type="PIRNR" id="PIRNR007828"/>
    </source>
</evidence>
<comment type="cofactor">
    <cofactor evidence="11 13">
        <name>Zn(2+)</name>
        <dbReference type="ChEBI" id="CHEBI:29105"/>
    </cofactor>
    <text evidence="11 13">Binds 1 zinc ion per subunit.</text>
</comment>
<dbReference type="Proteomes" id="UP000016926">
    <property type="component" value="Unassembled WGS sequence"/>
</dbReference>
<evidence type="ECO:0000256" key="4">
    <source>
        <dbReference type="ARBA" id="ARBA00022438"/>
    </source>
</evidence>
<dbReference type="GO" id="GO:0004177">
    <property type="term" value="F:aminopeptidase activity"/>
    <property type="evidence" value="ECO:0007669"/>
    <property type="project" value="UniProtKB-KW"/>
</dbReference>
<keyword evidence="8 11" id="KW-0378">Hydrolase</keyword>
<dbReference type="AlphaFoldDB" id="M7WW93"/>